<keyword evidence="3" id="KW-1185">Reference proteome</keyword>
<feature type="non-terminal residue" evidence="2">
    <location>
        <position position="78"/>
    </location>
</feature>
<protein>
    <submittedName>
        <fullName evidence="2">Uncharacterized protein</fullName>
    </submittedName>
</protein>
<reference evidence="2 3" key="1">
    <citation type="submission" date="2024-11" db="EMBL/GenBank/DDBJ databases">
        <title>Chromosome-level genome assembly of the freshwater bivalve Anodonta woodiana.</title>
        <authorList>
            <person name="Chen X."/>
        </authorList>
    </citation>
    <scope>NUCLEOTIDE SEQUENCE [LARGE SCALE GENOMIC DNA]</scope>
    <source>
        <strain evidence="2">MN2024</strain>
        <tissue evidence="2">Gills</tissue>
    </source>
</reference>
<feature type="compositionally biased region" description="Polar residues" evidence="1">
    <location>
        <begin position="32"/>
        <end position="54"/>
    </location>
</feature>
<sequence length="78" mass="8847">FLNESGLVKTYDPNSPKSADLKNKNKAEESQYESLSSNKVGNDQQIYNQLNVNESGPDRHGHQPIYSRLQHPGNDYQI</sequence>
<feature type="non-terminal residue" evidence="2">
    <location>
        <position position="1"/>
    </location>
</feature>
<evidence type="ECO:0000313" key="3">
    <source>
        <dbReference type="Proteomes" id="UP001634394"/>
    </source>
</evidence>
<gene>
    <name evidence="2" type="ORF">ACJMK2_016506</name>
</gene>
<name>A0ABD3UUV9_SINWO</name>
<dbReference type="Proteomes" id="UP001634394">
    <property type="component" value="Unassembled WGS sequence"/>
</dbReference>
<evidence type="ECO:0000256" key="1">
    <source>
        <dbReference type="SAM" id="MobiDB-lite"/>
    </source>
</evidence>
<proteinExistence type="predicted"/>
<accession>A0ABD3UUV9</accession>
<dbReference type="EMBL" id="JBJQND010000015">
    <property type="protein sequence ID" value="KAL3852900.1"/>
    <property type="molecule type" value="Genomic_DNA"/>
</dbReference>
<feature type="region of interest" description="Disordered" evidence="1">
    <location>
        <begin position="1"/>
        <end position="78"/>
    </location>
</feature>
<organism evidence="2 3">
    <name type="scientific">Sinanodonta woodiana</name>
    <name type="common">Chinese pond mussel</name>
    <name type="synonym">Anodonta woodiana</name>
    <dbReference type="NCBI Taxonomy" id="1069815"/>
    <lineage>
        <taxon>Eukaryota</taxon>
        <taxon>Metazoa</taxon>
        <taxon>Spiralia</taxon>
        <taxon>Lophotrochozoa</taxon>
        <taxon>Mollusca</taxon>
        <taxon>Bivalvia</taxon>
        <taxon>Autobranchia</taxon>
        <taxon>Heteroconchia</taxon>
        <taxon>Palaeoheterodonta</taxon>
        <taxon>Unionida</taxon>
        <taxon>Unionoidea</taxon>
        <taxon>Unionidae</taxon>
        <taxon>Unioninae</taxon>
        <taxon>Sinanodonta</taxon>
    </lineage>
</organism>
<comment type="caution">
    <text evidence="2">The sequence shown here is derived from an EMBL/GenBank/DDBJ whole genome shotgun (WGS) entry which is preliminary data.</text>
</comment>
<evidence type="ECO:0000313" key="2">
    <source>
        <dbReference type="EMBL" id="KAL3852900.1"/>
    </source>
</evidence>
<dbReference type="AlphaFoldDB" id="A0ABD3UUV9"/>
<feature type="compositionally biased region" description="Basic and acidic residues" evidence="1">
    <location>
        <begin position="19"/>
        <end position="29"/>
    </location>
</feature>